<name>A0A4Y2GHR3_ARAVE</name>
<evidence type="ECO:0000313" key="2">
    <source>
        <dbReference type="Proteomes" id="UP000499080"/>
    </source>
</evidence>
<dbReference type="AlphaFoldDB" id="A0A4Y2GHR3"/>
<feature type="non-terminal residue" evidence="1">
    <location>
        <position position="1"/>
    </location>
</feature>
<dbReference type="EMBL" id="BGPR01001372">
    <property type="protein sequence ID" value="GBM52275.1"/>
    <property type="molecule type" value="Genomic_DNA"/>
</dbReference>
<dbReference type="Proteomes" id="UP000499080">
    <property type="component" value="Unassembled WGS sequence"/>
</dbReference>
<gene>
    <name evidence="1" type="ORF">AVEN_51713_1</name>
</gene>
<dbReference type="OrthoDB" id="10681465at2759"/>
<comment type="caution">
    <text evidence="1">The sequence shown here is derived from an EMBL/GenBank/DDBJ whole genome shotgun (WGS) entry which is preliminary data.</text>
</comment>
<accession>A0A4Y2GHR3</accession>
<proteinExistence type="predicted"/>
<reference evidence="1 2" key="1">
    <citation type="journal article" date="2019" name="Sci. Rep.">
        <title>Orb-weaving spider Araneus ventricosus genome elucidates the spidroin gene catalogue.</title>
        <authorList>
            <person name="Kono N."/>
            <person name="Nakamura H."/>
            <person name="Ohtoshi R."/>
            <person name="Moran D.A.P."/>
            <person name="Shinohara A."/>
            <person name="Yoshida Y."/>
            <person name="Fujiwara M."/>
            <person name="Mori M."/>
            <person name="Tomita M."/>
            <person name="Arakawa K."/>
        </authorList>
    </citation>
    <scope>NUCLEOTIDE SEQUENCE [LARGE SCALE GENOMIC DNA]</scope>
</reference>
<protein>
    <submittedName>
        <fullName evidence="1">Uncharacterized protein</fullName>
    </submittedName>
</protein>
<sequence>SINSMNIGNLFGRLRTFIRSKVKKTASKNNFSGSNLIPSTDSKFSDSGSKTYQSDLKFSNRDQQLLTFKQLKLRNDEEILQMRQKLKEVRRQYNGPVTSIGCVETRDNNPNTLVDIFKTVIKCHPIKKFEIPPYESGNAERTFGDLKDPFSKYTCNAMQLHGIDQHRNILECFTDTDSPSVMVFDVTDCFSQNSSIICDGLIKEYLNISAKVNSLLIKQMKDISTEEYELRIRSLRSLDDELGYISAKLITTINDWVKQFHEINQNIAQSRIGSRGLYHMGILRICVKLVSILLKFSFEKQLKLEDYENCLIFHRK</sequence>
<keyword evidence="2" id="KW-1185">Reference proteome</keyword>
<organism evidence="1 2">
    <name type="scientific">Araneus ventricosus</name>
    <name type="common">Orbweaver spider</name>
    <name type="synonym">Epeira ventricosa</name>
    <dbReference type="NCBI Taxonomy" id="182803"/>
    <lineage>
        <taxon>Eukaryota</taxon>
        <taxon>Metazoa</taxon>
        <taxon>Ecdysozoa</taxon>
        <taxon>Arthropoda</taxon>
        <taxon>Chelicerata</taxon>
        <taxon>Arachnida</taxon>
        <taxon>Araneae</taxon>
        <taxon>Araneomorphae</taxon>
        <taxon>Entelegynae</taxon>
        <taxon>Araneoidea</taxon>
        <taxon>Araneidae</taxon>
        <taxon>Araneus</taxon>
    </lineage>
</organism>
<evidence type="ECO:0000313" key="1">
    <source>
        <dbReference type="EMBL" id="GBM52275.1"/>
    </source>
</evidence>